<dbReference type="PIRSF" id="PIRSF016636">
    <property type="entry name" value="AlgI_DltB"/>
    <property type="match status" value="1"/>
</dbReference>
<evidence type="ECO:0000256" key="5">
    <source>
        <dbReference type="ARBA" id="ARBA00022475"/>
    </source>
</evidence>
<proteinExistence type="inferred from homology"/>
<feature type="transmembrane region" description="Helical" evidence="14">
    <location>
        <begin position="114"/>
        <end position="132"/>
    </location>
</feature>
<dbReference type="InterPro" id="IPR028362">
    <property type="entry name" value="AlgI"/>
</dbReference>
<evidence type="ECO:0000256" key="9">
    <source>
        <dbReference type="ARBA" id="ARBA00022989"/>
    </source>
</evidence>
<feature type="transmembrane region" description="Helical" evidence="14">
    <location>
        <begin position="357"/>
        <end position="378"/>
    </location>
</feature>
<evidence type="ECO:0000256" key="1">
    <source>
        <dbReference type="ARBA" id="ARBA00004651"/>
    </source>
</evidence>
<dbReference type="InterPro" id="IPR024194">
    <property type="entry name" value="Ac/AlaTfrase_AlgI/DltB"/>
</dbReference>
<keyword evidence="16" id="KW-1185">Reference proteome</keyword>
<keyword evidence="6 13" id="KW-0808">Transferase</keyword>
<evidence type="ECO:0000256" key="12">
    <source>
        <dbReference type="ARBA" id="ARBA00031030"/>
    </source>
</evidence>
<reference evidence="15" key="2">
    <citation type="submission" date="2021-08" db="EMBL/GenBank/DDBJ databases">
        <authorList>
            <person name="Tani A."/>
            <person name="Ola A."/>
            <person name="Ogura Y."/>
            <person name="Katsura K."/>
            <person name="Hayashi T."/>
        </authorList>
    </citation>
    <scope>NUCLEOTIDE SEQUENCE</scope>
    <source>
        <strain evidence="15">DSM 23632</strain>
    </source>
</reference>
<feature type="transmembrane region" description="Helical" evidence="14">
    <location>
        <begin position="30"/>
        <end position="46"/>
    </location>
</feature>
<feature type="transmembrane region" description="Helical" evidence="14">
    <location>
        <begin position="305"/>
        <end position="323"/>
    </location>
</feature>
<feature type="transmembrane region" description="Helical" evidence="14">
    <location>
        <begin position="144"/>
        <end position="163"/>
    </location>
</feature>
<comment type="similarity">
    <text evidence="3 13">Belongs to the membrane-bound acyltransferase family.</text>
</comment>
<reference evidence="15" key="1">
    <citation type="journal article" date="2021" name="Front. Microbiol.">
        <title>Comprehensive Comparative Genomics and Phenotyping of Methylobacterium Species.</title>
        <authorList>
            <person name="Alessa O."/>
            <person name="Ogura Y."/>
            <person name="Fujitani Y."/>
            <person name="Takami H."/>
            <person name="Hayashi T."/>
            <person name="Sahin N."/>
            <person name="Tani A."/>
        </authorList>
    </citation>
    <scope>NUCLEOTIDE SEQUENCE</scope>
    <source>
        <strain evidence="15">DSM 23632</strain>
    </source>
</reference>
<dbReference type="PIRSF" id="PIRSF500217">
    <property type="entry name" value="AlgI"/>
    <property type="match status" value="1"/>
</dbReference>
<name>A0ABQ4U0A0_9HYPH</name>
<keyword evidence="8" id="KW-0016">Alginate biosynthesis</keyword>
<sequence length="457" mass="50561">MLFNSFVFLLAFLPAALILHGLAERFRPAWRLPVLVLLSLVFYGWWDPRFVPLLLGSILLNWWVARAYLGTRRAVLIPLAIGANLAVLGLFKYLDFFSDLANLIPGLDAPRLGWVLPLGISFFTFHHIMYLSDLRAGRAPAFGLVKYALYIAFFPQVLAGPLVRWSEIMHQFDERPYARPDAAERIGRGLMLLTVGLAKKVFLGDPLAGYVNPVFQAAAAGKVVTVAEAWQATLGFTFQIYFDFSGYTDMALGIALLFGLVLPQNFDVPYRATSLRDFWRRWHMTLSRFLRDYLYIALGGNRRGLALQLGALFATMTLGGLWHGAGLTFLAWGALHGLGLGAGVLGRRAGLRVPAMLGWLLTAAFVTLTWVLFRATSFEAALAVFKGLFGLAPAGSGFKWRTIAFAAAVATIGPSAWVAVHRLPPSRLLAFGFGLLFVIVLLKIGDDANYEFIYFQF</sequence>
<dbReference type="InterPro" id="IPR051085">
    <property type="entry name" value="MB_O-acyltransferase"/>
</dbReference>
<evidence type="ECO:0000256" key="13">
    <source>
        <dbReference type="PIRNR" id="PIRNR016636"/>
    </source>
</evidence>
<accession>A0ABQ4U0A0</accession>
<comment type="subcellular location">
    <subcellularLocation>
        <location evidence="1">Cell membrane</location>
        <topology evidence="1">Multi-pass membrane protein</topology>
    </subcellularLocation>
</comment>
<evidence type="ECO:0000313" key="15">
    <source>
        <dbReference type="EMBL" id="GJE60579.1"/>
    </source>
</evidence>
<evidence type="ECO:0000256" key="14">
    <source>
        <dbReference type="SAM" id="Phobius"/>
    </source>
</evidence>
<evidence type="ECO:0000256" key="4">
    <source>
        <dbReference type="ARBA" id="ARBA00016084"/>
    </source>
</evidence>
<evidence type="ECO:0000256" key="8">
    <source>
        <dbReference type="ARBA" id="ARBA00022841"/>
    </source>
</evidence>
<feature type="transmembrane region" description="Helical" evidence="14">
    <location>
        <begin position="244"/>
        <end position="262"/>
    </location>
</feature>
<organism evidence="15 16">
    <name type="scientific">Methylobacterium trifolii</name>
    <dbReference type="NCBI Taxonomy" id="1003092"/>
    <lineage>
        <taxon>Bacteria</taxon>
        <taxon>Pseudomonadati</taxon>
        <taxon>Pseudomonadota</taxon>
        <taxon>Alphaproteobacteria</taxon>
        <taxon>Hyphomicrobiales</taxon>
        <taxon>Methylobacteriaceae</taxon>
        <taxon>Methylobacterium</taxon>
    </lineage>
</organism>
<keyword evidence="11 13" id="KW-0012">Acyltransferase</keyword>
<feature type="transmembrane region" description="Helical" evidence="14">
    <location>
        <begin position="427"/>
        <end position="445"/>
    </location>
</feature>
<comment type="caution">
    <text evidence="15">The sequence shown here is derived from an EMBL/GenBank/DDBJ whole genome shotgun (WGS) entry which is preliminary data.</text>
</comment>
<dbReference type="PANTHER" id="PTHR13285:SF23">
    <property type="entry name" value="TEICHOIC ACID D-ALANYLTRANSFERASE"/>
    <property type="match status" value="1"/>
</dbReference>
<protein>
    <recommendedName>
        <fullName evidence="4">Probable alginate O-acetylase AlgI</fullName>
    </recommendedName>
    <alternativeName>
        <fullName evidence="12">Alginate biosynthesis protein AlgI</fullName>
    </alternativeName>
</protein>
<feature type="transmembrane region" description="Helical" evidence="14">
    <location>
        <begin position="52"/>
        <end position="69"/>
    </location>
</feature>
<keyword evidence="9 14" id="KW-1133">Transmembrane helix</keyword>
<evidence type="ECO:0000313" key="16">
    <source>
        <dbReference type="Proteomes" id="UP001055057"/>
    </source>
</evidence>
<comment type="pathway">
    <text evidence="2">Glycan biosynthesis; alginate biosynthesis.</text>
</comment>
<dbReference type="InterPro" id="IPR004299">
    <property type="entry name" value="MBOAT_fam"/>
</dbReference>
<evidence type="ECO:0000256" key="2">
    <source>
        <dbReference type="ARBA" id="ARBA00005182"/>
    </source>
</evidence>
<evidence type="ECO:0000256" key="11">
    <source>
        <dbReference type="ARBA" id="ARBA00023315"/>
    </source>
</evidence>
<evidence type="ECO:0000256" key="7">
    <source>
        <dbReference type="ARBA" id="ARBA00022692"/>
    </source>
</evidence>
<keyword evidence="10 13" id="KW-0472">Membrane</keyword>
<dbReference type="RefSeq" id="WP_238183196.1">
    <property type="nucleotide sequence ID" value="NZ_BPRB01000145.1"/>
</dbReference>
<dbReference type="Pfam" id="PF03062">
    <property type="entry name" value="MBOAT"/>
    <property type="match status" value="1"/>
</dbReference>
<keyword evidence="7 14" id="KW-0812">Transmembrane</keyword>
<keyword evidence="5 13" id="KW-1003">Cell membrane</keyword>
<dbReference type="Proteomes" id="UP001055057">
    <property type="component" value="Unassembled WGS sequence"/>
</dbReference>
<evidence type="ECO:0000256" key="10">
    <source>
        <dbReference type="ARBA" id="ARBA00023136"/>
    </source>
</evidence>
<dbReference type="EMBL" id="BPRB01000145">
    <property type="protein sequence ID" value="GJE60579.1"/>
    <property type="molecule type" value="Genomic_DNA"/>
</dbReference>
<evidence type="ECO:0000256" key="6">
    <source>
        <dbReference type="ARBA" id="ARBA00022679"/>
    </source>
</evidence>
<dbReference type="PANTHER" id="PTHR13285">
    <property type="entry name" value="ACYLTRANSFERASE"/>
    <property type="match status" value="1"/>
</dbReference>
<feature type="transmembrane region" description="Helical" evidence="14">
    <location>
        <begin position="6"/>
        <end position="23"/>
    </location>
</feature>
<gene>
    <name evidence="15" type="primary">patA</name>
    <name evidence="15" type="ORF">MPOCJGCO_2692</name>
</gene>
<evidence type="ECO:0000256" key="3">
    <source>
        <dbReference type="ARBA" id="ARBA00010323"/>
    </source>
</evidence>
<feature type="transmembrane region" description="Helical" evidence="14">
    <location>
        <begin position="398"/>
        <end position="420"/>
    </location>
</feature>
<feature type="transmembrane region" description="Helical" evidence="14">
    <location>
        <begin position="76"/>
        <end position="94"/>
    </location>
</feature>